<sequence>MSVSMTDERFDELVGEALDIIPEALAAAIDNVVVLVDARNEEEPGLLGLYHGVALTERDSHYAGSLPDTITIYRDALLDMCDSEEDVVHEVAVTVIHEVAHYFGIEEDRLHELGWG</sequence>
<dbReference type="RefSeq" id="WP_010838119.1">
    <property type="nucleotide sequence ID" value="NZ_QRCM01000001.1"/>
</dbReference>
<evidence type="ECO:0008006" key="3">
    <source>
        <dbReference type="Google" id="ProtNLM"/>
    </source>
</evidence>
<dbReference type="InterPro" id="IPR038555">
    <property type="entry name" value="Zincin_1_sf"/>
</dbReference>
<dbReference type="Gene3D" id="3.30.2010.20">
    <property type="match status" value="1"/>
</dbReference>
<dbReference type="EMBL" id="QRCM01000001">
    <property type="protein sequence ID" value="TXG89526.1"/>
    <property type="molecule type" value="Genomic_DNA"/>
</dbReference>
<organism evidence="1 2">
    <name type="scientific">Rhodococcus rhodnii</name>
    <dbReference type="NCBI Taxonomy" id="38312"/>
    <lineage>
        <taxon>Bacteria</taxon>
        <taxon>Bacillati</taxon>
        <taxon>Actinomycetota</taxon>
        <taxon>Actinomycetes</taxon>
        <taxon>Mycobacteriales</taxon>
        <taxon>Nocardiaceae</taxon>
        <taxon>Rhodococcus</taxon>
    </lineage>
</organism>
<name>A0A6P2CE65_9NOCA</name>
<proteinExistence type="predicted"/>
<dbReference type="CDD" id="cd12952">
    <property type="entry name" value="MMP_ACEL2062"/>
    <property type="match status" value="1"/>
</dbReference>
<dbReference type="Pfam" id="PF06262">
    <property type="entry name" value="Zincin_1"/>
    <property type="match status" value="1"/>
</dbReference>
<accession>A0A6P2CE65</accession>
<reference evidence="1 2" key="1">
    <citation type="submission" date="2018-07" db="EMBL/GenBank/DDBJ databases">
        <title>Genome sequence of Rhodococcus rhodnii ATCC 35071 from Rhodnius prolixus.</title>
        <authorList>
            <person name="Patel V."/>
            <person name="Vogel K.J."/>
        </authorList>
    </citation>
    <scope>NUCLEOTIDE SEQUENCE [LARGE SCALE GENOMIC DNA]</scope>
    <source>
        <strain evidence="1 2">ATCC 35071</strain>
    </source>
</reference>
<comment type="caution">
    <text evidence="1">The sequence shown here is derived from an EMBL/GenBank/DDBJ whole genome shotgun (WGS) entry which is preliminary data.</text>
</comment>
<dbReference type="Proteomes" id="UP000471120">
    <property type="component" value="Unassembled WGS sequence"/>
</dbReference>
<evidence type="ECO:0000313" key="2">
    <source>
        <dbReference type="Proteomes" id="UP000471120"/>
    </source>
</evidence>
<dbReference type="SUPFAM" id="SSF55486">
    <property type="entry name" value="Metalloproteases ('zincins'), catalytic domain"/>
    <property type="match status" value="1"/>
</dbReference>
<gene>
    <name evidence="1" type="ORF">DW322_03915</name>
</gene>
<evidence type="ECO:0000313" key="1">
    <source>
        <dbReference type="EMBL" id="TXG89526.1"/>
    </source>
</evidence>
<dbReference type="InterPro" id="IPR010428">
    <property type="entry name" value="Zincin_1"/>
</dbReference>
<protein>
    <recommendedName>
        <fullName evidence="3">Metallopeptidase family protein</fullName>
    </recommendedName>
</protein>
<dbReference type="AlphaFoldDB" id="A0A6P2CE65"/>